<keyword evidence="5 6" id="KW-0472">Membrane</keyword>
<feature type="transmembrane region" description="Helical" evidence="6">
    <location>
        <begin position="57"/>
        <end position="77"/>
    </location>
</feature>
<feature type="transmembrane region" description="Helical" evidence="6">
    <location>
        <begin position="89"/>
        <end position="111"/>
    </location>
</feature>
<dbReference type="Gene3D" id="1.20.1720.10">
    <property type="entry name" value="Multidrug resistance protein D"/>
    <property type="match status" value="2"/>
</dbReference>
<dbReference type="PANTHER" id="PTHR23501:SF177">
    <property type="entry name" value="MAJOR FACILITATOR SUPERFAMILY (MFS) PROFILE DOMAIN-CONTAINING PROTEIN-RELATED"/>
    <property type="match status" value="1"/>
</dbReference>
<name>A0A2N6P393_BEABA</name>
<dbReference type="PANTHER" id="PTHR23501">
    <property type="entry name" value="MAJOR FACILITATOR SUPERFAMILY"/>
    <property type="match status" value="1"/>
</dbReference>
<dbReference type="GO" id="GO:0022857">
    <property type="term" value="F:transmembrane transporter activity"/>
    <property type="evidence" value="ECO:0007669"/>
    <property type="project" value="InterPro"/>
</dbReference>
<dbReference type="Proteomes" id="UP000235728">
    <property type="component" value="Unassembled WGS sequence"/>
</dbReference>
<keyword evidence="2" id="KW-0813">Transport</keyword>
<feature type="transmembrane region" description="Helical" evidence="6">
    <location>
        <begin position="118"/>
        <end position="140"/>
    </location>
</feature>
<dbReference type="InterPro" id="IPR036259">
    <property type="entry name" value="MFS_trans_sf"/>
</dbReference>
<evidence type="ECO:0000256" key="3">
    <source>
        <dbReference type="ARBA" id="ARBA00022692"/>
    </source>
</evidence>
<accession>A0A2N6P393</accession>
<feature type="transmembrane region" description="Helical" evidence="6">
    <location>
        <begin position="20"/>
        <end position="45"/>
    </location>
</feature>
<evidence type="ECO:0000313" key="8">
    <source>
        <dbReference type="EMBL" id="PMB74004.1"/>
    </source>
</evidence>
<dbReference type="GO" id="GO:0005886">
    <property type="term" value="C:plasma membrane"/>
    <property type="evidence" value="ECO:0007669"/>
    <property type="project" value="TreeGrafter"/>
</dbReference>
<dbReference type="InterPro" id="IPR020846">
    <property type="entry name" value="MFS_dom"/>
</dbReference>
<organism evidence="8 9">
    <name type="scientific">Beauveria bassiana</name>
    <name type="common">White muscardine disease fungus</name>
    <name type="synonym">Tritirachium shiotae</name>
    <dbReference type="NCBI Taxonomy" id="176275"/>
    <lineage>
        <taxon>Eukaryota</taxon>
        <taxon>Fungi</taxon>
        <taxon>Dikarya</taxon>
        <taxon>Ascomycota</taxon>
        <taxon>Pezizomycotina</taxon>
        <taxon>Sordariomycetes</taxon>
        <taxon>Hypocreomycetidae</taxon>
        <taxon>Hypocreales</taxon>
        <taxon>Cordycipitaceae</taxon>
        <taxon>Beauveria</taxon>
    </lineage>
</organism>
<dbReference type="AlphaFoldDB" id="A0A2N6P393"/>
<feature type="domain" description="Major facilitator superfamily (MFS) profile" evidence="7">
    <location>
        <begin position="1"/>
        <end position="146"/>
    </location>
</feature>
<keyword evidence="4 6" id="KW-1133">Transmembrane helix</keyword>
<evidence type="ECO:0000256" key="2">
    <source>
        <dbReference type="ARBA" id="ARBA00022448"/>
    </source>
</evidence>
<sequence length="146" mass="15789">MWVWSGRPPSITYPDVWHYSLLAFALLLAMFLVALDISIIATAIPTITAEFHSVSQIGWYGSAFFMSLAAFQAFWAFAPNSNVLILGRAIQGLDGAGITCGCYTIFAFITLPKNMPAILGLSSSVWSCSSVLGPLLGGLFTEDLTW</sequence>
<evidence type="ECO:0000256" key="4">
    <source>
        <dbReference type="ARBA" id="ARBA00022989"/>
    </source>
</evidence>
<proteinExistence type="predicted"/>
<comment type="subcellular location">
    <subcellularLocation>
        <location evidence="1">Membrane</location>
        <topology evidence="1">Multi-pass membrane protein</topology>
    </subcellularLocation>
</comment>
<protein>
    <submittedName>
        <fullName evidence="8">Efflux pump mlcE</fullName>
    </submittedName>
</protein>
<dbReference type="OMA" id="FTEDLTW"/>
<reference evidence="8 9" key="1">
    <citation type="journal article" date="2016" name="Appl. Microbiol. Biotechnol.">
        <title>Characterization of T-DNA insertion mutants with decreased virulence in the entomopathogenic fungus Beauveria bassiana JEF-007.</title>
        <authorList>
            <person name="Kim S."/>
            <person name="Lee S.J."/>
            <person name="Nai Y.S."/>
            <person name="Yu J.S."/>
            <person name="Lee M.R."/>
            <person name="Yang Y.T."/>
            <person name="Kim J.S."/>
        </authorList>
    </citation>
    <scope>NUCLEOTIDE SEQUENCE [LARGE SCALE GENOMIC DNA]</scope>
    <source>
        <strain evidence="8 9">JEF-007</strain>
    </source>
</reference>
<keyword evidence="3 6" id="KW-0812">Transmembrane</keyword>
<comment type="caution">
    <text evidence="8">The sequence shown here is derived from an EMBL/GenBank/DDBJ whole genome shotgun (WGS) entry which is preliminary data.</text>
</comment>
<dbReference type="EMBL" id="MRVG01000001">
    <property type="protein sequence ID" value="PMB74004.1"/>
    <property type="molecule type" value="Genomic_DNA"/>
</dbReference>
<gene>
    <name evidence="8" type="primary">mlcE_0</name>
    <name evidence="8" type="ORF">BM221_001432</name>
</gene>
<evidence type="ECO:0000256" key="6">
    <source>
        <dbReference type="SAM" id="Phobius"/>
    </source>
</evidence>
<dbReference type="SUPFAM" id="SSF103473">
    <property type="entry name" value="MFS general substrate transporter"/>
    <property type="match status" value="1"/>
</dbReference>
<evidence type="ECO:0000259" key="7">
    <source>
        <dbReference type="PROSITE" id="PS50850"/>
    </source>
</evidence>
<dbReference type="PROSITE" id="PS50850">
    <property type="entry name" value="MFS"/>
    <property type="match status" value="1"/>
</dbReference>
<evidence type="ECO:0000256" key="1">
    <source>
        <dbReference type="ARBA" id="ARBA00004141"/>
    </source>
</evidence>
<evidence type="ECO:0000256" key="5">
    <source>
        <dbReference type="ARBA" id="ARBA00023136"/>
    </source>
</evidence>
<evidence type="ECO:0000313" key="9">
    <source>
        <dbReference type="Proteomes" id="UP000235728"/>
    </source>
</evidence>